<gene>
    <name evidence="4" type="ORF">ONB1V03_LOCUS3560</name>
</gene>
<dbReference type="OrthoDB" id="69088at2759"/>
<evidence type="ECO:0000313" key="5">
    <source>
        <dbReference type="Proteomes" id="UP000728032"/>
    </source>
</evidence>
<sequence length="847" mass="94434">MSGESPQHQNPILNELKNFLQFVCEEKSCSVESVLNSSLTLVTGCPSSREAVLQFYSQLFDEYCAEYCVLNSVNGLPSSDRSVDGQRVGPIISRFISAQKSSTNGTLNANDLVNIRKVSTDSRRQSMDCSEESKASASLDCPQSPTAVTSAPMESLSDTKTDHNNELNEVMIGLDFQFIRVSESLLTLIESESNSSFAKSITDWALELAAKLSAKYGGFGQNVSNTSPQTSGQTDPNVSLSSSLAFWMQCPAMQALTNLTIRSNTIELEGLVKQMLQYSPHCDWILAHLITTMSNNSRFTSYIEQLIQNATSSPSVTCILSYLSEHNPRAIVASSKSNIPFLLKLSTNSKPLLDLLVAEATKQYNIKALNELVVTTKAEDLNDNIIYCITNAANAFDLLRIAFDISVHTEASDELKSRTLAILSAIISHIHSFVYGSNQTLTNSPPILDLLKSNVCGLVVHSVKTTNPSLRRLQLRLLHLLCLHYSTEFVTEMFHYILSTHLHNINTNSFKNPVSNPLLSPLMKSLKLQFGTQMHSCLSDTLRLPFEKSVNYWAHLLAAVEAESNNCLDSELDVYMETLITCQKSMTILAKCYDINQHILSRTLLELSLEKNHLFCKTPNKNQLKSKISSFAAINLMKENCSYDLGNSKSRKIPLISNKPDIDFNHLNSNEETLIVNQQLVLDAFRCCVKKKDMTSFAKLLVQCVSPDLLFNENLWGDEDPRDGQLQSLRITIERDLFIWRAFNANPLLWDLCELIGKAECLNHCLVLIRALMTVQRTHWASTSLTKENIFETQRLLTLLSSTGILPAEPFSHVAAVLSQLQAWEVSCILNDICKYLKDSTLGQLDA</sequence>
<dbReference type="AlphaFoldDB" id="A0A7R9LK10"/>
<name>A0A7R9LK10_9ACAR</name>
<evidence type="ECO:0000259" key="3">
    <source>
        <dbReference type="Pfam" id="PF14838"/>
    </source>
</evidence>
<evidence type="ECO:0000256" key="1">
    <source>
        <dbReference type="SAM" id="MobiDB-lite"/>
    </source>
</evidence>
<dbReference type="Proteomes" id="UP000728032">
    <property type="component" value="Unassembled WGS sequence"/>
</dbReference>
<proteinExistence type="predicted"/>
<dbReference type="EMBL" id="CAJPVJ010001071">
    <property type="protein sequence ID" value="CAG2164000.1"/>
    <property type="molecule type" value="Genomic_DNA"/>
</dbReference>
<dbReference type="GO" id="GO:0034472">
    <property type="term" value="P:snRNA 3'-end processing"/>
    <property type="evidence" value="ECO:0007669"/>
    <property type="project" value="TreeGrafter"/>
</dbReference>
<dbReference type="EMBL" id="OC915896">
    <property type="protein sequence ID" value="CAD7642376.1"/>
    <property type="molecule type" value="Genomic_DNA"/>
</dbReference>
<organism evidence="4">
    <name type="scientific">Oppiella nova</name>
    <dbReference type="NCBI Taxonomy" id="334625"/>
    <lineage>
        <taxon>Eukaryota</taxon>
        <taxon>Metazoa</taxon>
        <taxon>Ecdysozoa</taxon>
        <taxon>Arthropoda</taxon>
        <taxon>Chelicerata</taxon>
        <taxon>Arachnida</taxon>
        <taxon>Acari</taxon>
        <taxon>Acariformes</taxon>
        <taxon>Sarcoptiformes</taxon>
        <taxon>Oribatida</taxon>
        <taxon>Brachypylina</taxon>
        <taxon>Oppioidea</taxon>
        <taxon>Oppiidae</taxon>
        <taxon>Oppiella</taxon>
    </lineage>
</organism>
<dbReference type="Pfam" id="PF14838">
    <property type="entry name" value="INTS5_C"/>
    <property type="match status" value="2"/>
</dbReference>
<dbReference type="GO" id="GO:0032039">
    <property type="term" value="C:integrator complex"/>
    <property type="evidence" value="ECO:0007669"/>
    <property type="project" value="InterPro"/>
</dbReference>
<evidence type="ECO:0000313" key="4">
    <source>
        <dbReference type="EMBL" id="CAD7642376.1"/>
    </source>
</evidence>
<accession>A0A7R9LK10</accession>
<feature type="domain" description="Integrator complex subunit 5 N-terminal" evidence="2">
    <location>
        <begin position="11"/>
        <end position="295"/>
    </location>
</feature>
<feature type="domain" description="Integrator complex subunit 5 C-terminal" evidence="3">
    <location>
        <begin position="545"/>
        <end position="840"/>
    </location>
</feature>
<feature type="compositionally biased region" description="Basic and acidic residues" evidence="1">
    <location>
        <begin position="123"/>
        <end position="134"/>
    </location>
</feature>
<dbReference type="PANTHER" id="PTHR31697:SF2">
    <property type="entry name" value="INTEGRATOR COMPLEX SUBUNIT 5"/>
    <property type="match status" value="1"/>
</dbReference>
<dbReference type="Pfam" id="PF14837">
    <property type="entry name" value="INTS5_N"/>
    <property type="match status" value="1"/>
</dbReference>
<dbReference type="InterPro" id="IPR029444">
    <property type="entry name" value="INTS5_C"/>
</dbReference>
<evidence type="ECO:0000259" key="2">
    <source>
        <dbReference type="Pfam" id="PF14837"/>
    </source>
</evidence>
<reference evidence="4" key="1">
    <citation type="submission" date="2020-11" db="EMBL/GenBank/DDBJ databases">
        <authorList>
            <person name="Tran Van P."/>
        </authorList>
    </citation>
    <scope>NUCLEOTIDE SEQUENCE</scope>
</reference>
<dbReference type="PANTHER" id="PTHR31697">
    <property type="entry name" value="INTEGRATOR COMPLEX SUBUNIT 5"/>
    <property type="match status" value="1"/>
</dbReference>
<feature type="region of interest" description="Disordered" evidence="1">
    <location>
        <begin position="123"/>
        <end position="161"/>
    </location>
</feature>
<dbReference type="InterPro" id="IPR040316">
    <property type="entry name" value="INTS5"/>
</dbReference>
<keyword evidence="5" id="KW-1185">Reference proteome</keyword>
<feature type="domain" description="Integrator complex subunit 5 C-terminal" evidence="3">
    <location>
        <begin position="325"/>
        <end position="500"/>
    </location>
</feature>
<dbReference type="InterPro" id="IPR029445">
    <property type="entry name" value="INTS5_N"/>
</dbReference>
<protein>
    <submittedName>
        <fullName evidence="4">Uncharacterized protein</fullName>
    </submittedName>
</protein>